<dbReference type="Proteomes" id="UP000034071">
    <property type="component" value="Chromosome"/>
</dbReference>
<dbReference type="RefSeq" id="WP_046561695.1">
    <property type="nucleotide sequence ID" value="NZ_CP010975.1"/>
</dbReference>
<reference evidence="1 2" key="1">
    <citation type="submission" date="2015-02" db="EMBL/GenBank/DDBJ databases">
        <title>Complete genome sequence of Kangiella geojedonensis strain YCS-5T.</title>
        <authorList>
            <person name="Kim K.M."/>
        </authorList>
    </citation>
    <scope>NUCLEOTIDE SEQUENCE [LARGE SCALE GENOMIC DNA]</scope>
    <source>
        <strain evidence="1 2">YCS-5</strain>
    </source>
</reference>
<protein>
    <submittedName>
        <fullName evidence="1">Uncharacterized protein</fullName>
    </submittedName>
</protein>
<dbReference type="AlphaFoldDB" id="A0A0F6RD66"/>
<organism evidence="1 2">
    <name type="scientific">Kangiella geojedonensis</name>
    <dbReference type="NCBI Taxonomy" id="914150"/>
    <lineage>
        <taxon>Bacteria</taxon>
        <taxon>Pseudomonadati</taxon>
        <taxon>Pseudomonadota</taxon>
        <taxon>Gammaproteobacteria</taxon>
        <taxon>Kangiellales</taxon>
        <taxon>Kangiellaceae</taxon>
        <taxon>Kangiella</taxon>
    </lineage>
</organism>
<evidence type="ECO:0000313" key="2">
    <source>
        <dbReference type="Proteomes" id="UP000034071"/>
    </source>
</evidence>
<keyword evidence="2" id="KW-1185">Reference proteome</keyword>
<dbReference type="OrthoDB" id="1189286at2"/>
<dbReference type="KEGG" id="kge:TQ33_1709"/>
<gene>
    <name evidence="1" type="ORF">TQ33_1709</name>
</gene>
<evidence type="ECO:0000313" key="1">
    <source>
        <dbReference type="EMBL" id="AKE52651.1"/>
    </source>
</evidence>
<name>A0A0F6RD66_9GAMM</name>
<proteinExistence type="predicted"/>
<dbReference type="EMBL" id="CP010975">
    <property type="protein sequence ID" value="AKE52651.1"/>
    <property type="molecule type" value="Genomic_DNA"/>
</dbReference>
<accession>A0A0F6RD66</accession>
<sequence length="76" mass="9132">MAIKLIQKYQGWWDSSQNRGHFWFTYYDNTRERSVYVNASEFQIMMDMLRNEKPVYGDHTRALVTTQSEETGEEES</sequence>
<dbReference type="HOGENOM" id="CLU_2649601_0_0_6"/>